<protein>
    <recommendedName>
        <fullName evidence="5 11">Nicotinate-nucleotide--dimethylbenzimidazole phosphoribosyltransferase</fullName>
        <shortName evidence="11">NN:DBI PRT</shortName>
        <ecNumber evidence="4 11">2.4.2.21</ecNumber>
    </recommendedName>
    <alternativeName>
        <fullName evidence="9 11">N(1)-alpha-phosphoribosyltransferase</fullName>
    </alternativeName>
</protein>
<dbReference type="Gene3D" id="3.40.50.10210">
    <property type="match status" value="1"/>
</dbReference>
<dbReference type="FunFam" id="3.40.50.10210:FF:000001">
    <property type="entry name" value="Nicotinate-nucleotide--dimethylbenzimidazole phosphoribosyltransferase"/>
    <property type="match status" value="1"/>
</dbReference>
<name>A0A0A3I0W3_9BACL</name>
<evidence type="ECO:0000256" key="10">
    <source>
        <dbReference type="ARBA" id="ARBA00047340"/>
    </source>
</evidence>
<dbReference type="Pfam" id="PF02277">
    <property type="entry name" value="DBI_PRT"/>
    <property type="match status" value="1"/>
</dbReference>
<dbReference type="UniPathway" id="UPA00061">
    <property type="reaction ID" value="UER00516"/>
</dbReference>
<evidence type="ECO:0000256" key="4">
    <source>
        <dbReference type="ARBA" id="ARBA00011991"/>
    </source>
</evidence>
<dbReference type="PANTHER" id="PTHR43463">
    <property type="entry name" value="NICOTINATE-NUCLEOTIDE--DIMETHYLBENZIMIDAZOLE PHOSPHORIBOSYLTRANSFERASE"/>
    <property type="match status" value="1"/>
</dbReference>
<keyword evidence="7 11" id="KW-0328">Glycosyltransferase</keyword>
<evidence type="ECO:0000313" key="13">
    <source>
        <dbReference type="Proteomes" id="UP000030416"/>
    </source>
</evidence>
<evidence type="ECO:0000256" key="6">
    <source>
        <dbReference type="ARBA" id="ARBA00022573"/>
    </source>
</evidence>
<keyword evidence="8 11" id="KW-0808">Transferase</keyword>
<comment type="caution">
    <text evidence="12">The sequence shown here is derived from an EMBL/GenBank/DDBJ whole genome shotgun (WGS) entry which is preliminary data.</text>
</comment>
<organism evidence="12 13">
    <name type="scientific">Ureibacillus manganicus DSM 26584</name>
    <dbReference type="NCBI Taxonomy" id="1384049"/>
    <lineage>
        <taxon>Bacteria</taxon>
        <taxon>Bacillati</taxon>
        <taxon>Bacillota</taxon>
        <taxon>Bacilli</taxon>
        <taxon>Bacillales</taxon>
        <taxon>Caryophanaceae</taxon>
        <taxon>Ureibacillus</taxon>
    </lineage>
</organism>
<evidence type="ECO:0000313" key="12">
    <source>
        <dbReference type="EMBL" id="KGR77145.1"/>
    </source>
</evidence>
<dbReference type="OrthoDB" id="9781491at2"/>
<dbReference type="CDD" id="cd02439">
    <property type="entry name" value="DMB-PRT_CobT"/>
    <property type="match status" value="1"/>
</dbReference>
<sequence>MIKKNYSIPNANKEMGKQVYEYINRLAKPLGSLGRLEELAIELAEMKNEAFPSIAPAGILVFAADHGITEEGVSAYPQAVTEQMVYNFLNGGAGINVFGKQIGSYINIIDIGVASDIEHKSLINRKIRYGTANFYLEDAMTREEAERAIEVGYEQGCDMIKKGAKSLILGEMGIGNTTSSSAILAVLSNSDVSSLVGFGTGISQEGLLHKIKVIEQSLQKRNPNPHDPIDIIAKVGGLEIAGMAGAMLAAASNRVPILIDGFICTVAALLAKEISSNAFDYMVATHQSVEPGHRIALTLLGKKPIIDLDLRLGEGTGAAITYPIIQSATLMLKEMATFDSAGISGKN</sequence>
<dbReference type="EMBL" id="JPVN01000021">
    <property type="protein sequence ID" value="KGR77145.1"/>
    <property type="molecule type" value="Genomic_DNA"/>
</dbReference>
<reference evidence="12 13" key="1">
    <citation type="submission" date="2014-02" db="EMBL/GenBank/DDBJ databases">
        <title>Draft genome sequence of Lysinibacillus manganicus DSM 26584T.</title>
        <authorList>
            <person name="Zhang F."/>
            <person name="Wang G."/>
            <person name="Zhang L."/>
        </authorList>
    </citation>
    <scope>NUCLEOTIDE SEQUENCE [LARGE SCALE GENOMIC DNA]</scope>
    <source>
        <strain evidence="12 13">DSM 26584</strain>
    </source>
</reference>
<gene>
    <name evidence="11" type="primary">cobT</name>
    <name evidence="12" type="ORF">CD29_15730</name>
</gene>
<dbReference type="SUPFAM" id="SSF52733">
    <property type="entry name" value="Nicotinate mononucleotide:5,6-dimethylbenzimidazole phosphoribosyltransferase (CobT)"/>
    <property type="match status" value="1"/>
</dbReference>
<dbReference type="GO" id="GO:0009236">
    <property type="term" value="P:cobalamin biosynthetic process"/>
    <property type="evidence" value="ECO:0007669"/>
    <property type="project" value="UniProtKB-UniRule"/>
</dbReference>
<evidence type="ECO:0000256" key="2">
    <source>
        <dbReference type="ARBA" id="ARBA00005049"/>
    </source>
</evidence>
<evidence type="ECO:0000256" key="7">
    <source>
        <dbReference type="ARBA" id="ARBA00022676"/>
    </source>
</evidence>
<comment type="function">
    <text evidence="1 11">Catalyzes the synthesis of alpha-ribazole-5'-phosphate from nicotinate mononucleotide (NAMN) and 5,6-dimethylbenzimidazole (DMB).</text>
</comment>
<evidence type="ECO:0000256" key="5">
    <source>
        <dbReference type="ARBA" id="ARBA00015486"/>
    </source>
</evidence>
<evidence type="ECO:0000256" key="3">
    <source>
        <dbReference type="ARBA" id="ARBA00007110"/>
    </source>
</evidence>
<evidence type="ECO:0000256" key="11">
    <source>
        <dbReference type="HAMAP-Rule" id="MF_00230"/>
    </source>
</evidence>
<dbReference type="InterPro" id="IPR036087">
    <property type="entry name" value="Nict_dMeBzImd_PRibTrfase_sf"/>
</dbReference>
<dbReference type="InterPro" id="IPR017846">
    <property type="entry name" value="Nict_dMeBzImd_PRibTrfase_bact"/>
</dbReference>
<evidence type="ECO:0000256" key="1">
    <source>
        <dbReference type="ARBA" id="ARBA00002197"/>
    </source>
</evidence>
<comment type="similarity">
    <text evidence="3 11">Belongs to the CobT family.</text>
</comment>
<dbReference type="HAMAP" id="MF_00230">
    <property type="entry name" value="CobT"/>
    <property type="match status" value="1"/>
</dbReference>
<dbReference type="Gene3D" id="1.10.1610.10">
    <property type="match status" value="1"/>
</dbReference>
<accession>A0A0A3I0W3</accession>
<dbReference type="InterPro" id="IPR023195">
    <property type="entry name" value="Nict_dMeBzImd_PRibTrfase_N"/>
</dbReference>
<comment type="pathway">
    <text evidence="2 11">Nucleoside biosynthesis; alpha-ribazole biosynthesis; alpha-ribazole from 5,6-dimethylbenzimidazole: step 1/2.</text>
</comment>
<dbReference type="PANTHER" id="PTHR43463:SF1">
    <property type="entry name" value="NICOTINATE-NUCLEOTIDE--DIMETHYLBENZIMIDAZOLE PHOSPHORIBOSYLTRANSFERASE"/>
    <property type="match status" value="1"/>
</dbReference>
<dbReference type="EC" id="2.4.2.21" evidence="4 11"/>
<dbReference type="NCBIfam" id="NF000996">
    <property type="entry name" value="PRK00105.1"/>
    <property type="match status" value="1"/>
</dbReference>
<dbReference type="NCBIfam" id="TIGR03160">
    <property type="entry name" value="cobT_DBIPRT"/>
    <property type="match status" value="1"/>
</dbReference>
<comment type="catalytic activity">
    <reaction evidence="10 11">
        <text>5,6-dimethylbenzimidazole + nicotinate beta-D-ribonucleotide = alpha-ribazole 5'-phosphate + nicotinate + H(+)</text>
        <dbReference type="Rhea" id="RHEA:11196"/>
        <dbReference type="ChEBI" id="CHEBI:15378"/>
        <dbReference type="ChEBI" id="CHEBI:15890"/>
        <dbReference type="ChEBI" id="CHEBI:32544"/>
        <dbReference type="ChEBI" id="CHEBI:57502"/>
        <dbReference type="ChEBI" id="CHEBI:57918"/>
        <dbReference type="EC" id="2.4.2.21"/>
    </reaction>
</comment>
<proteinExistence type="inferred from homology"/>
<dbReference type="RefSeq" id="WP_036188657.1">
    <property type="nucleotide sequence ID" value="NZ_AVDA01000021.1"/>
</dbReference>
<feature type="active site" description="Proton acceptor" evidence="11">
    <location>
        <position position="314"/>
    </location>
</feature>
<keyword evidence="6 11" id="KW-0169">Cobalamin biosynthesis</keyword>
<dbReference type="GO" id="GO:0008939">
    <property type="term" value="F:nicotinate-nucleotide-dimethylbenzimidazole phosphoribosyltransferase activity"/>
    <property type="evidence" value="ECO:0007669"/>
    <property type="project" value="UniProtKB-UniRule"/>
</dbReference>
<dbReference type="InterPro" id="IPR003200">
    <property type="entry name" value="Nict_dMeBzImd_PRibTrfase"/>
</dbReference>
<dbReference type="Proteomes" id="UP000030416">
    <property type="component" value="Unassembled WGS sequence"/>
</dbReference>
<dbReference type="eggNOG" id="COG2038">
    <property type="taxonomic scope" value="Bacteria"/>
</dbReference>
<dbReference type="STRING" id="1384049.CD29_15730"/>
<dbReference type="AlphaFoldDB" id="A0A0A3I0W3"/>
<evidence type="ECO:0000256" key="8">
    <source>
        <dbReference type="ARBA" id="ARBA00022679"/>
    </source>
</evidence>
<evidence type="ECO:0000256" key="9">
    <source>
        <dbReference type="ARBA" id="ARBA00030686"/>
    </source>
</evidence>
<keyword evidence="13" id="KW-1185">Reference proteome</keyword>